<protein>
    <recommendedName>
        <fullName evidence="3">Type II toxin-antitoxin system RelE/ParE family toxin</fullName>
    </recommendedName>
</protein>
<sequence length="92" mass="10595">MISAPWRIRLGRIAEQDIRQIFLWTHDRFGVEQARRYRGLILGVIRALTDGPDVLGSREVPEVLPGAKILHIARGGQRGRHLLLYKVESENW</sequence>
<organism evidence="1 2">
    <name type="scientific">Edaphosphingomonas haloaromaticamans</name>
    <dbReference type="NCBI Taxonomy" id="653954"/>
    <lineage>
        <taxon>Bacteria</taxon>
        <taxon>Pseudomonadati</taxon>
        <taxon>Pseudomonadota</taxon>
        <taxon>Alphaproteobacteria</taxon>
        <taxon>Sphingomonadales</taxon>
        <taxon>Rhizorhabdaceae</taxon>
        <taxon>Edaphosphingomonas</taxon>
    </lineage>
</organism>
<name>A0A1S1HIT0_9SPHN</name>
<comment type="caution">
    <text evidence="1">The sequence shown here is derived from an EMBL/GenBank/DDBJ whole genome shotgun (WGS) entry which is preliminary data.</text>
</comment>
<evidence type="ECO:0000313" key="1">
    <source>
        <dbReference type="EMBL" id="OHT21752.1"/>
    </source>
</evidence>
<gene>
    <name evidence="1" type="ORF">BHE75_03763</name>
</gene>
<dbReference type="InterPro" id="IPR035093">
    <property type="entry name" value="RelE/ParE_toxin_dom_sf"/>
</dbReference>
<accession>A0A1S1HIT0</accession>
<dbReference type="RefSeq" id="WP_084653319.1">
    <property type="nucleotide sequence ID" value="NZ_MIPT01000001.1"/>
</dbReference>
<dbReference type="Proteomes" id="UP000179467">
    <property type="component" value="Unassembled WGS sequence"/>
</dbReference>
<evidence type="ECO:0000313" key="2">
    <source>
        <dbReference type="Proteomes" id="UP000179467"/>
    </source>
</evidence>
<evidence type="ECO:0008006" key="3">
    <source>
        <dbReference type="Google" id="ProtNLM"/>
    </source>
</evidence>
<dbReference type="OrthoDB" id="7173315at2"/>
<dbReference type="Gene3D" id="3.30.2310.20">
    <property type="entry name" value="RelE-like"/>
    <property type="match status" value="1"/>
</dbReference>
<keyword evidence="2" id="KW-1185">Reference proteome</keyword>
<dbReference type="EMBL" id="MIPT01000001">
    <property type="protein sequence ID" value="OHT21752.1"/>
    <property type="molecule type" value="Genomic_DNA"/>
</dbReference>
<reference evidence="1 2" key="1">
    <citation type="submission" date="2016-09" db="EMBL/GenBank/DDBJ databases">
        <title>Metabolic pathway, cell adaptation mechanisms and a novel monoxygenase revealed through proteogenomic-transcription analysis of a Sphingomonas haloaromaticamans strain degrading the fungicide ortho-phenylphenol.</title>
        <authorList>
            <person name="Perruchon C."/>
            <person name="Papadopoulou E.S."/>
            <person name="Rousidou C."/>
            <person name="Vasileiadis S."/>
            <person name="Tanou G."/>
            <person name="Amoutzias G."/>
            <person name="Molassiotis A."/>
            <person name="Karpouzas D.G."/>
        </authorList>
    </citation>
    <scope>NUCLEOTIDE SEQUENCE [LARGE SCALE GENOMIC DNA]</scope>
    <source>
        <strain evidence="1 2">P3</strain>
    </source>
</reference>
<dbReference type="AlphaFoldDB" id="A0A1S1HIT0"/>
<proteinExistence type="predicted"/>